<evidence type="ECO:0000256" key="4">
    <source>
        <dbReference type="ARBA" id="ARBA00005730"/>
    </source>
</evidence>
<dbReference type="InterPro" id="IPR029132">
    <property type="entry name" value="CBAH/NAAA_C"/>
</dbReference>
<evidence type="ECO:0000313" key="31">
    <source>
        <dbReference type="Ensembl" id="ENSORLP00020001366.1"/>
    </source>
</evidence>
<dbReference type="FunFam" id="3.60.60.10:FF:000003">
    <property type="entry name" value="N-acylethanolamine-hydrolyzing acid amidase"/>
    <property type="match status" value="1"/>
</dbReference>
<evidence type="ECO:0000256" key="8">
    <source>
        <dbReference type="ARBA" id="ARBA00022832"/>
    </source>
</evidence>
<name>A0A3P9JYS8_ORYLA</name>
<evidence type="ECO:0000256" key="17">
    <source>
        <dbReference type="ARBA" id="ARBA00040404"/>
    </source>
</evidence>
<feature type="active site" description="Nucleophile" evidence="27">
    <location>
        <position position="116"/>
    </location>
</feature>
<comment type="catalytic activity">
    <reaction evidence="20">
        <text>N-dodecanoylethanolamine + H2O = dodecanoate + ethanolamine</text>
        <dbReference type="Rhea" id="RHEA:45456"/>
        <dbReference type="ChEBI" id="CHEBI:15377"/>
        <dbReference type="ChEBI" id="CHEBI:18262"/>
        <dbReference type="ChEBI" id="CHEBI:57603"/>
        <dbReference type="ChEBI" id="CHEBI:85263"/>
    </reaction>
    <physiologicalReaction direction="left-to-right" evidence="20">
        <dbReference type="Rhea" id="RHEA:45457"/>
    </physiologicalReaction>
</comment>
<evidence type="ECO:0000256" key="10">
    <source>
        <dbReference type="ARBA" id="ARBA00023098"/>
    </source>
</evidence>
<comment type="catalytic activity">
    <reaction evidence="23">
        <text>N-hexadecanoylsphing-4-enine + H2O = sphing-4-enine + hexadecanoate</text>
        <dbReference type="Rhea" id="RHEA:38891"/>
        <dbReference type="ChEBI" id="CHEBI:7896"/>
        <dbReference type="ChEBI" id="CHEBI:15377"/>
        <dbReference type="ChEBI" id="CHEBI:57756"/>
        <dbReference type="ChEBI" id="CHEBI:72959"/>
    </reaction>
    <physiologicalReaction direction="left-to-right" evidence="23">
        <dbReference type="Rhea" id="RHEA:38892"/>
    </physiologicalReaction>
</comment>
<dbReference type="Pfam" id="PF02275">
    <property type="entry name" value="CBAH"/>
    <property type="match status" value="1"/>
</dbReference>
<dbReference type="GO" id="GO:0017064">
    <property type="term" value="F:fatty acid amide hydrolase activity"/>
    <property type="evidence" value="ECO:0007669"/>
    <property type="project" value="InterPro"/>
</dbReference>
<dbReference type="GO" id="GO:0047412">
    <property type="term" value="F:N-(long-chain-acyl)ethanolamine deacylase activity"/>
    <property type="evidence" value="ECO:0007669"/>
    <property type="project" value="UniProtKB-EC"/>
</dbReference>
<comment type="catalytic activity">
    <reaction evidence="22">
        <text>N-hexadecanoylethanolamine + H2O = ethanolamine + hexadecanoate</text>
        <dbReference type="Rhea" id="RHEA:45064"/>
        <dbReference type="ChEBI" id="CHEBI:7896"/>
        <dbReference type="ChEBI" id="CHEBI:15377"/>
        <dbReference type="ChEBI" id="CHEBI:57603"/>
        <dbReference type="ChEBI" id="CHEBI:71464"/>
    </reaction>
    <physiologicalReaction direction="left-to-right" evidence="22">
        <dbReference type="Rhea" id="RHEA:45065"/>
    </physiologicalReaction>
</comment>
<comment type="similarity">
    <text evidence="4 26">Belongs to the acid ceramidase family.</text>
</comment>
<comment type="catalytic activity">
    <reaction evidence="19">
        <text>an N-(long-chain fatty acyl)ethanolamine + H2O = a long-chain fatty acid + ethanolamine</text>
        <dbReference type="Rhea" id="RHEA:17505"/>
        <dbReference type="ChEBI" id="CHEBI:15377"/>
        <dbReference type="ChEBI" id="CHEBI:15897"/>
        <dbReference type="ChEBI" id="CHEBI:57560"/>
        <dbReference type="ChEBI" id="CHEBI:57603"/>
        <dbReference type="EC" id="3.5.1.60"/>
    </reaction>
    <physiologicalReaction direction="left-to-right" evidence="19">
        <dbReference type="Rhea" id="RHEA:17506"/>
    </physiologicalReaction>
</comment>
<evidence type="ECO:0000256" key="12">
    <source>
        <dbReference type="ARBA" id="ARBA00023145"/>
    </source>
</evidence>
<evidence type="ECO:0000256" key="19">
    <source>
        <dbReference type="ARBA" id="ARBA00047347"/>
    </source>
</evidence>
<evidence type="ECO:0000256" key="2">
    <source>
        <dbReference type="ARBA" id="ARBA00004371"/>
    </source>
</evidence>
<dbReference type="GO" id="GO:0016042">
    <property type="term" value="P:lipid catabolic process"/>
    <property type="evidence" value="ECO:0007669"/>
    <property type="project" value="UniProtKB-KW"/>
</dbReference>
<keyword evidence="11" id="KW-0472">Membrane</keyword>
<evidence type="ECO:0000256" key="22">
    <source>
        <dbReference type="ARBA" id="ARBA00048166"/>
    </source>
</evidence>
<keyword evidence="14" id="KW-0458">Lysosome</keyword>
<dbReference type="GO" id="GO:0017040">
    <property type="term" value="F:N-acylsphingosine amidohydrolase activity"/>
    <property type="evidence" value="ECO:0007669"/>
    <property type="project" value="UniProtKB-EC"/>
</dbReference>
<reference evidence="31" key="4">
    <citation type="submission" date="2025-09" db="UniProtKB">
        <authorList>
            <consortium name="Ensembl"/>
        </authorList>
    </citation>
    <scope>IDENTIFICATION</scope>
    <source>
        <strain evidence="31">HNI</strain>
    </source>
</reference>
<evidence type="ECO:0000256" key="18">
    <source>
        <dbReference type="ARBA" id="ARBA00042519"/>
    </source>
</evidence>
<evidence type="ECO:0000256" key="16">
    <source>
        <dbReference type="ARBA" id="ARBA00039046"/>
    </source>
</evidence>
<evidence type="ECO:0000256" key="26">
    <source>
        <dbReference type="PIRNR" id="PIRNR017632"/>
    </source>
</evidence>
<dbReference type="EC" id="3.5.1.60" evidence="16"/>
<dbReference type="Gene3D" id="3.60.60.10">
    <property type="entry name" value="Penicillin V Acylase, Chain A"/>
    <property type="match status" value="1"/>
</dbReference>
<evidence type="ECO:0000256" key="24">
    <source>
        <dbReference type="ARBA" id="ARBA00048323"/>
    </source>
</evidence>
<evidence type="ECO:0000259" key="30">
    <source>
        <dbReference type="Pfam" id="PF15508"/>
    </source>
</evidence>
<dbReference type="PANTHER" id="PTHR28583:SF4">
    <property type="entry name" value="N-ACYLETHANOLAMINE-HYDROLYZING ACID AMIDASE"/>
    <property type="match status" value="1"/>
</dbReference>
<sequence>MEWTVVLLLLPLLGPPCRAQVAPPTVSISLDEEPEERWKPLLKVFDVAYLNKAAAAIIDSTVPKWVHHLIVPIVNSLEKYIPPPYAGEIRGLASHFGGNLTDIVILNFAYEVSAFCTSIITQDKSGNIYHGRNLDYPHPVLRNMTLNVIFMKNGKMAYRGTTFAGYVGLWTGQSPKKVTISGDQRGTEHWWNWWKNVASALLVHASPVSWLVRETLEEAEDFQDAVIRLSKTPLITGVYYIVGGVRPGEGVIITRDRKGPVDIWPLDPMYDGWFRVETNFDHWLPPPPSDHRRQVANDALKSIGQKRINSYSLYQVLTLSPVCNRGTIYSTVMSAKSAEKYMTVVWPKGCRYTNNTDSLLTVQGAQTFH</sequence>
<evidence type="ECO:0000256" key="27">
    <source>
        <dbReference type="PIRSR" id="PIRSR017632-1"/>
    </source>
</evidence>
<dbReference type="GO" id="GO:0005764">
    <property type="term" value="C:lysosome"/>
    <property type="evidence" value="ECO:0007669"/>
    <property type="project" value="UniProtKB-SubCell"/>
</dbReference>
<protein>
    <recommendedName>
        <fullName evidence="17">N-acylethanolamine-hydrolyzing acid amidase</fullName>
        <ecNumber evidence="5">3.5.1.23</ecNumber>
        <ecNumber evidence="16">3.5.1.60</ecNumber>
    </recommendedName>
    <alternativeName>
        <fullName evidence="18">Acylsphingosine deacylase NAAA</fullName>
    </alternativeName>
</protein>
<comment type="catalytic activity">
    <reaction evidence="25">
        <text>N-tetradecanoylethanolamine + H2O = tetradecanoate + ethanolamine</text>
        <dbReference type="Rhea" id="RHEA:45452"/>
        <dbReference type="ChEBI" id="CHEBI:15377"/>
        <dbReference type="ChEBI" id="CHEBI:30807"/>
        <dbReference type="ChEBI" id="CHEBI:57603"/>
        <dbReference type="ChEBI" id="CHEBI:85262"/>
    </reaction>
    <physiologicalReaction direction="left-to-right" evidence="25">
        <dbReference type="Rhea" id="RHEA:45453"/>
    </physiologicalReaction>
</comment>
<keyword evidence="7 26" id="KW-0378">Hydrolase</keyword>
<keyword evidence="12" id="KW-0865">Zymogen</keyword>
<evidence type="ECO:0000256" key="3">
    <source>
        <dbReference type="ARBA" id="ARBA00004872"/>
    </source>
</evidence>
<dbReference type="GO" id="GO:0006631">
    <property type="term" value="P:fatty acid metabolic process"/>
    <property type="evidence" value="ECO:0007669"/>
    <property type="project" value="UniProtKB-KW"/>
</dbReference>
<dbReference type="InterPro" id="IPR029130">
    <property type="entry name" value="Acid_ceramidase_N"/>
</dbReference>
<comment type="catalytic activity">
    <reaction evidence="21">
        <text>N-dodecanoylsphing-4-enine + H2O = dodecanoate + sphing-4-enine</text>
        <dbReference type="Rhea" id="RHEA:41291"/>
        <dbReference type="ChEBI" id="CHEBI:15377"/>
        <dbReference type="ChEBI" id="CHEBI:18262"/>
        <dbReference type="ChEBI" id="CHEBI:57756"/>
        <dbReference type="ChEBI" id="CHEBI:72956"/>
    </reaction>
    <physiologicalReaction direction="left-to-right" evidence="21">
        <dbReference type="Rhea" id="RHEA:41292"/>
    </physiologicalReaction>
</comment>
<comment type="pathway">
    <text evidence="3">Lipid metabolism; fatty acid metabolism.</text>
</comment>
<evidence type="ECO:0000313" key="32">
    <source>
        <dbReference type="Proteomes" id="UP000265180"/>
    </source>
</evidence>
<dbReference type="InterPro" id="IPR016699">
    <property type="entry name" value="Acid_ceramidase-like"/>
</dbReference>
<evidence type="ECO:0000256" key="13">
    <source>
        <dbReference type="ARBA" id="ARBA00023180"/>
    </source>
</evidence>
<evidence type="ECO:0000256" key="21">
    <source>
        <dbReference type="ARBA" id="ARBA00047993"/>
    </source>
</evidence>
<comment type="subunit">
    <text evidence="15">Heterodimer of an alpha and a beta subunit, produced by autocatalytic cleavage.</text>
</comment>
<dbReference type="EC" id="3.5.1.23" evidence="5"/>
<evidence type="ECO:0000256" key="14">
    <source>
        <dbReference type="ARBA" id="ARBA00023228"/>
    </source>
</evidence>
<comment type="subcellular location">
    <subcellularLocation>
        <location evidence="2">Lysosome</location>
    </subcellularLocation>
    <subcellularLocation>
        <location evidence="1">Membrane</location>
        <topology evidence="1">Peripheral membrane protein</topology>
    </subcellularLocation>
</comment>
<organism evidence="31 32">
    <name type="scientific">Oryzias latipes</name>
    <name type="common">Japanese rice fish</name>
    <name type="synonym">Japanese killifish</name>
    <dbReference type="NCBI Taxonomy" id="8090"/>
    <lineage>
        <taxon>Eukaryota</taxon>
        <taxon>Metazoa</taxon>
        <taxon>Chordata</taxon>
        <taxon>Craniata</taxon>
        <taxon>Vertebrata</taxon>
        <taxon>Euteleostomi</taxon>
        <taxon>Actinopterygii</taxon>
        <taxon>Neopterygii</taxon>
        <taxon>Teleostei</taxon>
        <taxon>Neoteleostei</taxon>
        <taxon>Acanthomorphata</taxon>
        <taxon>Ovalentaria</taxon>
        <taxon>Atherinomorphae</taxon>
        <taxon>Beloniformes</taxon>
        <taxon>Adrianichthyidae</taxon>
        <taxon>Oryziinae</taxon>
        <taxon>Oryzias</taxon>
    </lineage>
</organism>
<evidence type="ECO:0000256" key="25">
    <source>
        <dbReference type="ARBA" id="ARBA00048716"/>
    </source>
</evidence>
<dbReference type="Ensembl" id="ENSORLT00020013148.1">
    <property type="protein sequence ID" value="ENSORLP00020001366.1"/>
    <property type="gene ID" value="ENSORLG00020002070.1"/>
</dbReference>
<proteinExistence type="inferred from homology"/>
<evidence type="ECO:0000256" key="1">
    <source>
        <dbReference type="ARBA" id="ARBA00004170"/>
    </source>
</evidence>
<reference key="1">
    <citation type="journal article" date="2007" name="Nature">
        <title>The medaka draft genome and insights into vertebrate genome evolution.</title>
        <authorList>
            <person name="Kasahara M."/>
            <person name="Naruse K."/>
            <person name="Sasaki S."/>
            <person name="Nakatani Y."/>
            <person name="Qu W."/>
            <person name="Ahsan B."/>
            <person name="Yamada T."/>
            <person name="Nagayasu Y."/>
            <person name="Doi K."/>
            <person name="Kasai Y."/>
            <person name="Jindo T."/>
            <person name="Kobayashi D."/>
            <person name="Shimada A."/>
            <person name="Toyoda A."/>
            <person name="Kuroki Y."/>
            <person name="Fujiyama A."/>
            <person name="Sasaki T."/>
            <person name="Shimizu A."/>
            <person name="Asakawa S."/>
            <person name="Shimizu N."/>
            <person name="Hashimoto S."/>
            <person name="Yang J."/>
            <person name="Lee Y."/>
            <person name="Matsushima K."/>
            <person name="Sugano S."/>
            <person name="Sakaizumi M."/>
            <person name="Narita T."/>
            <person name="Ohishi K."/>
            <person name="Haga S."/>
            <person name="Ohta F."/>
            <person name="Nomoto H."/>
            <person name="Nogata K."/>
            <person name="Morishita T."/>
            <person name="Endo T."/>
            <person name="Shin-I T."/>
            <person name="Takeda H."/>
            <person name="Morishita S."/>
            <person name="Kohara Y."/>
        </authorList>
    </citation>
    <scope>NUCLEOTIDE SEQUENCE [LARGE SCALE GENOMIC DNA]</scope>
    <source>
        <strain>Hd-rR</strain>
    </source>
</reference>
<evidence type="ECO:0000256" key="5">
    <source>
        <dbReference type="ARBA" id="ARBA00011891"/>
    </source>
</evidence>
<dbReference type="AlphaFoldDB" id="A0A3P9JYS8"/>
<dbReference type="CDD" id="cd01903">
    <property type="entry name" value="Ntn_AC_NAAA"/>
    <property type="match status" value="1"/>
</dbReference>
<feature type="chain" id="PRO_5018193613" description="N-acylethanolamine-hydrolyzing acid amidase" evidence="28">
    <location>
        <begin position="20"/>
        <end position="369"/>
    </location>
</feature>
<dbReference type="PANTHER" id="PTHR28583">
    <property type="entry name" value="ACID AMIDASE"/>
    <property type="match status" value="1"/>
</dbReference>
<keyword evidence="6 28" id="KW-0732">Signal</keyword>
<evidence type="ECO:0000256" key="7">
    <source>
        <dbReference type="ARBA" id="ARBA00022801"/>
    </source>
</evidence>
<comment type="catalytic activity">
    <reaction evidence="24">
        <text>an N-acylsphing-4-enine + H2O = sphing-4-enine + a fatty acid</text>
        <dbReference type="Rhea" id="RHEA:20856"/>
        <dbReference type="ChEBI" id="CHEBI:15377"/>
        <dbReference type="ChEBI" id="CHEBI:28868"/>
        <dbReference type="ChEBI" id="CHEBI:52639"/>
        <dbReference type="ChEBI" id="CHEBI:57756"/>
        <dbReference type="EC" id="3.5.1.23"/>
    </reaction>
    <physiologicalReaction direction="left-to-right" evidence="24">
        <dbReference type="Rhea" id="RHEA:20857"/>
    </physiologicalReaction>
</comment>
<keyword evidence="8" id="KW-0276">Fatty acid metabolism</keyword>
<accession>A0A3P9JYS8</accession>
<evidence type="ECO:0000256" key="11">
    <source>
        <dbReference type="ARBA" id="ARBA00023136"/>
    </source>
</evidence>
<dbReference type="Pfam" id="PF15508">
    <property type="entry name" value="NAAA-beta"/>
    <property type="match status" value="1"/>
</dbReference>
<feature type="domain" description="Acid ceramidase N-terminal" evidence="30">
    <location>
        <begin position="22"/>
        <end position="80"/>
    </location>
</feature>
<feature type="signal peptide" evidence="28">
    <location>
        <begin position="1"/>
        <end position="19"/>
    </location>
</feature>
<feature type="domain" description="Choloylglycine hydrolase/NAAA C-terminal" evidence="29">
    <location>
        <begin position="116"/>
        <end position="284"/>
    </location>
</feature>
<evidence type="ECO:0000259" key="29">
    <source>
        <dbReference type="Pfam" id="PF02275"/>
    </source>
</evidence>
<keyword evidence="10 26" id="KW-0443">Lipid metabolism</keyword>
<evidence type="ECO:0000256" key="15">
    <source>
        <dbReference type="ARBA" id="ARBA00038527"/>
    </source>
</evidence>
<reference evidence="31 32" key="2">
    <citation type="submission" date="2017-04" db="EMBL/GenBank/DDBJ databases">
        <title>CpG methylation of centromeres and impact of large insertions on vertebrate speciation.</title>
        <authorList>
            <person name="Ichikawa K."/>
            <person name="Yoshimura J."/>
            <person name="Morishita S."/>
        </authorList>
    </citation>
    <scope>NUCLEOTIDE SEQUENCE</scope>
    <source>
        <strain evidence="31 32">HNI</strain>
    </source>
</reference>
<reference evidence="31" key="3">
    <citation type="submission" date="2025-08" db="UniProtKB">
        <authorList>
            <consortium name="Ensembl"/>
        </authorList>
    </citation>
    <scope>IDENTIFICATION</scope>
    <source>
        <strain evidence="31">HNI</strain>
    </source>
</reference>
<dbReference type="Proteomes" id="UP000265180">
    <property type="component" value="Chromosome 5"/>
</dbReference>
<keyword evidence="13" id="KW-0325">Glycoprotein</keyword>
<keyword evidence="9" id="KW-0442">Lipid degradation</keyword>
<evidence type="ECO:0000256" key="9">
    <source>
        <dbReference type="ARBA" id="ARBA00022963"/>
    </source>
</evidence>
<dbReference type="GO" id="GO:0016020">
    <property type="term" value="C:membrane"/>
    <property type="evidence" value="ECO:0007669"/>
    <property type="project" value="UniProtKB-SubCell"/>
</dbReference>
<evidence type="ECO:0000256" key="23">
    <source>
        <dbReference type="ARBA" id="ARBA00048217"/>
    </source>
</evidence>
<evidence type="ECO:0000256" key="20">
    <source>
        <dbReference type="ARBA" id="ARBA00047719"/>
    </source>
</evidence>
<evidence type="ECO:0000256" key="6">
    <source>
        <dbReference type="ARBA" id="ARBA00022729"/>
    </source>
</evidence>
<evidence type="ECO:0000256" key="28">
    <source>
        <dbReference type="SAM" id="SignalP"/>
    </source>
</evidence>
<dbReference type="PIRSF" id="PIRSF017632">
    <property type="entry name" value="Acid_ceramidase-like"/>
    <property type="match status" value="1"/>
</dbReference>